<organism evidence="1 2">
    <name type="scientific">Dendronalium phyllosphericum CENA369</name>
    <dbReference type="NCBI Taxonomy" id="1725256"/>
    <lineage>
        <taxon>Bacteria</taxon>
        <taxon>Bacillati</taxon>
        <taxon>Cyanobacteriota</taxon>
        <taxon>Cyanophyceae</taxon>
        <taxon>Nostocales</taxon>
        <taxon>Nostocaceae</taxon>
        <taxon>Dendronalium</taxon>
        <taxon>Dendronalium phyllosphericum</taxon>
    </lineage>
</organism>
<comment type="caution">
    <text evidence="1">The sequence shown here is derived from an EMBL/GenBank/DDBJ whole genome shotgun (WGS) entry which is preliminary data.</text>
</comment>
<reference evidence="1 2" key="1">
    <citation type="journal article" date="2021" name="Int. J. Syst. Evol. Microbiol.">
        <title>Amazonocrinis nigriterrae gen. nov., sp. nov., Atlanticothrix silvestris gen. nov., sp. nov. and Dendronalium phyllosphericum gen. nov., sp. nov., nostocacean cyanobacteria from Brazilian environments.</title>
        <authorList>
            <person name="Alvarenga D.O."/>
            <person name="Andreote A.P.D."/>
            <person name="Branco L.H.Z."/>
            <person name="Delbaje E."/>
            <person name="Cruz R.B."/>
            <person name="Varani A.M."/>
            <person name="Fiore M.F."/>
        </authorList>
    </citation>
    <scope>NUCLEOTIDE SEQUENCE [LARGE SCALE GENOMIC DNA]</scope>
    <source>
        <strain evidence="1 2">CENA369</strain>
    </source>
</reference>
<proteinExistence type="predicted"/>
<evidence type="ECO:0000313" key="2">
    <source>
        <dbReference type="Proteomes" id="UP000662314"/>
    </source>
</evidence>
<sequence>MIDERFSEQSFVKCGLDTDEARELSNLLAEEILKELKLLINSQLLEIIHCLNQLGHNIALYEEKKDYIGFCDNCLNIDNYYKLKIDFDIIIATGYAHLKLAMDYVSK</sequence>
<keyword evidence="2" id="KW-1185">Reference proteome</keyword>
<name>A0A8J7LEL7_9NOST</name>
<dbReference type="EMBL" id="JAECZA010000100">
    <property type="protein sequence ID" value="MBH8575062.1"/>
    <property type="molecule type" value="Genomic_DNA"/>
</dbReference>
<protein>
    <submittedName>
        <fullName evidence="1">Uncharacterized protein</fullName>
    </submittedName>
</protein>
<dbReference type="Proteomes" id="UP000662314">
    <property type="component" value="Unassembled WGS sequence"/>
</dbReference>
<dbReference type="RefSeq" id="WP_214433860.1">
    <property type="nucleotide sequence ID" value="NZ_CAWPUQ010000003.1"/>
</dbReference>
<accession>A0A8J7LEL7</accession>
<dbReference type="AlphaFoldDB" id="A0A8J7LEL7"/>
<gene>
    <name evidence="1" type="ORF">I8752_18975</name>
</gene>
<evidence type="ECO:0000313" key="1">
    <source>
        <dbReference type="EMBL" id="MBH8575062.1"/>
    </source>
</evidence>